<evidence type="ECO:0008006" key="5">
    <source>
        <dbReference type="Google" id="ProtNLM"/>
    </source>
</evidence>
<reference evidence="3" key="1">
    <citation type="submission" date="2020-03" db="EMBL/GenBank/DDBJ databases">
        <title>Draft sequencing of Paenibacilllus sp. S3N08.</title>
        <authorList>
            <person name="Kim D.-U."/>
        </authorList>
    </citation>
    <scope>NUCLEOTIDE SEQUENCE</scope>
    <source>
        <strain evidence="3">S3N08</strain>
    </source>
</reference>
<accession>A0ABX0JB57</accession>
<keyword evidence="2" id="KW-0732">Signal</keyword>
<keyword evidence="4" id="KW-1185">Reference proteome</keyword>
<feature type="compositionally biased region" description="Low complexity" evidence="1">
    <location>
        <begin position="25"/>
        <end position="41"/>
    </location>
</feature>
<feature type="region of interest" description="Disordered" evidence="1">
    <location>
        <begin position="24"/>
        <end position="61"/>
    </location>
</feature>
<dbReference type="Proteomes" id="UP001165962">
    <property type="component" value="Unassembled WGS sequence"/>
</dbReference>
<feature type="signal peptide" evidence="2">
    <location>
        <begin position="1"/>
        <end position="25"/>
    </location>
</feature>
<evidence type="ECO:0000313" key="3">
    <source>
        <dbReference type="EMBL" id="NHN32464.1"/>
    </source>
</evidence>
<evidence type="ECO:0000313" key="4">
    <source>
        <dbReference type="Proteomes" id="UP001165962"/>
    </source>
</evidence>
<protein>
    <recommendedName>
        <fullName evidence="5">Lipoprotein</fullName>
    </recommendedName>
</protein>
<comment type="caution">
    <text evidence="3">The sequence shown here is derived from an EMBL/GenBank/DDBJ whole genome shotgun (WGS) entry which is preliminary data.</text>
</comment>
<dbReference type="EMBL" id="JAAOIW010000008">
    <property type="protein sequence ID" value="NHN32464.1"/>
    <property type="molecule type" value="Genomic_DNA"/>
</dbReference>
<dbReference type="RefSeq" id="WP_166152749.1">
    <property type="nucleotide sequence ID" value="NZ_JAAOIW010000008.1"/>
</dbReference>
<evidence type="ECO:0000256" key="1">
    <source>
        <dbReference type="SAM" id="MobiDB-lite"/>
    </source>
</evidence>
<name>A0ABX0JB57_9BACL</name>
<feature type="compositionally biased region" description="Polar residues" evidence="1">
    <location>
        <begin position="42"/>
        <end position="61"/>
    </location>
</feature>
<dbReference type="PROSITE" id="PS51257">
    <property type="entry name" value="PROKAR_LIPOPROTEIN"/>
    <property type="match status" value="1"/>
</dbReference>
<sequence>MHTKKAITAFVLTAVLLSGCGGGEATPSAANQTSANSAQAQVPASPSGTATDPTKQQGATANPNQRVMMMTFQSLIAMDKTSGLTITKEQAAQMLPLVQDGITKNELSADAQTSLIAPLTAEQKKFIEDTAAKAKERGNGQGAGQRAQGDGAGAGGAGQAAPNAQAAPGGAGGQRPQGDAGAGGQGGASPQTGQNGQQRPAGGQGGSPGVNSGQQLVELLQAKK</sequence>
<feature type="compositionally biased region" description="Gly residues" evidence="1">
    <location>
        <begin position="169"/>
        <end position="187"/>
    </location>
</feature>
<feature type="region of interest" description="Disordered" evidence="1">
    <location>
        <begin position="134"/>
        <end position="224"/>
    </location>
</feature>
<feature type="compositionally biased region" description="Low complexity" evidence="1">
    <location>
        <begin position="159"/>
        <end position="168"/>
    </location>
</feature>
<feature type="chain" id="PRO_5047504497" description="Lipoprotein" evidence="2">
    <location>
        <begin position="26"/>
        <end position="224"/>
    </location>
</feature>
<gene>
    <name evidence="3" type="ORF">G9U52_21725</name>
</gene>
<organism evidence="3 4">
    <name type="scientific">Paenibacillus agricola</name>
    <dbReference type="NCBI Taxonomy" id="2716264"/>
    <lineage>
        <taxon>Bacteria</taxon>
        <taxon>Bacillati</taxon>
        <taxon>Bacillota</taxon>
        <taxon>Bacilli</taxon>
        <taxon>Bacillales</taxon>
        <taxon>Paenibacillaceae</taxon>
        <taxon>Paenibacillus</taxon>
    </lineage>
</organism>
<evidence type="ECO:0000256" key="2">
    <source>
        <dbReference type="SAM" id="SignalP"/>
    </source>
</evidence>
<proteinExistence type="predicted"/>